<keyword evidence="2" id="KW-0732">Signal</keyword>
<feature type="chain" id="PRO_5005192023" evidence="2">
    <location>
        <begin position="23"/>
        <end position="333"/>
    </location>
</feature>
<sequence>MILKYIFSRLAVLAALAVMVHPESTQSLPFPFLKKKPLRTERLLAGTSPICPTSPVGPYSLGDTTQICVFVGMLGSSVNDSSIVRTIFQVTVDDLVVPDLTGTFIEALSYGTDGDRRAYAWVSTKQTENAFALDCLTSATKAAGGRDTSVSCPTVYAINDRFAVFSSLTINMEAGEVKSLNWDNKCDGVCTSSDAGACLQAYHTLTLVGPDLQWEENTTSTKVAADRGGVCSDPRGTCEEKTNHDSKESLCDFRFFLSWQGDDKNGNYAMSSGSRMSRFPSSMLKHFLEKAAPLFEPGGGSSSSSSGSSSSGSSSSSENGTSGGWGSWFGLKS</sequence>
<accession>A0A0G4HN57</accession>
<dbReference type="EMBL" id="CDMZ01003231">
    <property type="protein sequence ID" value="CEM45632.1"/>
    <property type="molecule type" value="Genomic_DNA"/>
</dbReference>
<evidence type="ECO:0000256" key="2">
    <source>
        <dbReference type="SAM" id="SignalP"/>
    </source>
</evidence>
<dbReference type="VEuPathDB" id="CryptoDB:Cvel_29364"/>
<reference evidence="3" key="1">
    <citation type="submission" date="2014-11" db="EMBL/GenBank/DDBJ databases">
        <authorList>
            <person name="Otto D Thomas"/>
            <person name="Naeem Raeece"/>
        </authorList>
    </citation>
    <scope>NUCLEOTIDE SEQUENCE</scope>
</reference>
<evidence type="ECO:0000256" key="1">
    <source>
        <dbReference type="SAM" id="MobiDB-lite"/>
    </source>
</evidence>
<organism evidence="3">
    <name type="scientific">Chromera velia CCMP2878</name>
    <dbReference type="NCBI Taxonomy" id="1169474"/>
    <lineage>
        <taxon>Eukaryota</taxon>
        <taxon>Sar</taxon>
        <taxon>Alveolata</taxon>
        <taxon>Colpodellida</taxon>
        <taxon>Chromeraceae</taxon>
        <taxon>Chromera</taxon>
    </lineage>
</organism>
<feature type="region of interest" description="Disordered" evidence="1">
    <location>
        <begin position="295"/>
        <end position="333"/>
    </location>
</feature>
<feature type="compositionally biased region" description="Low complexity" evidence="1">
    <location>
        <begin position="302"/>
        <end position="320"/>
    </location>
</feature>
<gene>
    <name evidence="3" type="ORF">Cvel_29364</name>
</gene>
<protein>
    <submittedName>
        <fullName evidence="3">Uncharacterized protein</fullName>
    </submittedName>
</protein>
<evidence type="ECO:0000313" key="3">
    <source>
        <dbReference type="EMBL" id="CEM45632.1"/>
    </source>
</evidence>
<name>A0A0G4HN57_9ALVE</name>
<feature type="signal peptide" evidence="2">
    <location>
        <begin position="1"/>
        <end position="22"/>
    </location>
</feature>
<proteinExistence type="predicted"/>
<dbReference type="AlphaFoldDB" id="A0A0G4HN57"/>